<dbReference type="InterPro" id="IPR025398">
    <property type="entry name" value="DUF4371"/>
</dbReference>
<evidence type="ECO:0000259" key="4">
    <source>
        <dbReference type="Pfam" id="PF14291"/>
    </source>
</evidence>
<dbReference type="AlphaFoldDB" id="A0AAQ3KJP8"/>
<dbReference type="SUPFAM" id="SSF53098">
    <property type="entry name" value="Ribonuclease H-like"/>
    <property type="match status" value="1"/>
</dbReference>
<sequence>MTRRRSHGRGTEGKIRLQVEKSDIGARASGEVFMSEGYTNWKKKEKFNEHVGGPNSAHNKAWRRCEDLMNQQHIQFTFEKQSDYQLCLTASLDCIRFLLSQGNMKMITPDIRKDLLRACAMETTNAILHELGDEYFAILLDQSCDVSVKEQMAVALRFVDSKGCVVERFLGIVHVSDTTASSLKVAIEVLFLKHNLSLSKVRGQGYDGESNIVLEAFENDGLSMDKGSNQERSLQRGGDTRWGSHYRSLITLTVMFSSIMEVLQIIEKDDSTAHQRGETFSLSSVMPTFEFVFILHLMKTILGITNKLSLALQRKDQDIVNAMALVKVTKQSLQDMQNEGWDSLMSEVFIFCEGNDIGIINMNDMFVAPGRSQRKSKALTNLSYFRSELFNSVIDWQVQELNSRFNDVNTYLLLCVACLSPNDSFAAFDKSKLTQLAHFYPLEFSEIDIQLLDNQLETYILDMRSHEKFSNLVTIGDLSQKMVVTRKHIVYPLVYLLMKLALILPLATASVERIFPGMKIVKNHLSNKDGRLLDERLFGHLLVEIQLKIMASVCHWDGTLSPSDFDSSVSTLCERWREANTDLPQWLWMPCHMAGASSCNAMGYLAMENVYHQNAREEVSCEGSISGDMELVDDATLVKSYKDDMHVYDYHIAYSVNFRVPVLYFRGYQFDGCPLKLGDIEKDLPAYSLNVLRESKWTFITQEDHPYLHRPWYTLHPCGTSDWMKSMLGRDMPNKDPHMLHYISAWLSVVGQAVGLRIPLGLYKSL</sequence>
<protein>
    <recommendedName>
        <fullName evidence="4">DUF4371 domain-containing protein</fullName>
    </recommendedName>
</protein>
<evidence type="ECO:0000256" key="2">
    <source>
        <dbReference type="ARBA" id="ARBA00023006"/>
    </source>
</evidence>
<gene>
    <name evidence="5" type="ORF">Cni_G16168</name>
</gene>
<accession>A0AAQ3KJP8</accession>
<keyword evidence="3" id="KW-1133">Transmembrane helix</keyword>
<evidence type="ECO:0000256" key="1">
    <source>
        <dbReference type="ARBA" id="ARBA00022786"/>
    </source>
</evidence>
<dbReference type="InterPro" id="IPR007135">
    <property type="entry name" value="Atg3/Atg10"/>
</dbReference>
<evidence type="ECO:0000313" key="5">
    <source>
        <dbReference type="EMBL" id="WOL07427.1"/>
    </source>
</evidence>
<keyword evidence="3" id="KW-0812">Transmembrane</keyword>
<proteinExistence type="predicted"/>
<keyword evidence="2" id="KW-0072">Autophagy</keyword>
<dbReference type="Gene3D" id="3.30.1460.50">
    <property type="match status" value="1"/>
</dbReference>
<keyword evidence="6" id="KW-1185">Reference proteome</keyword>
<dbReference type="GO" id="GO:0019787">
    <property type="term" value="F:ubiquitin-like protein transferase activity"/>
    <property type="evidence" value="ECO:0007669"/>
    <property type="project" value="InterPro"/>
</dbReference>
<organism evidence="5 6">
    <name type="scientific">Canna indica</name>
    <name type="common">Indian-shot</name>
    <dbReference type="NCBI Taxonomy" id="4628"/>
    <lineage>
        <taxon>Eukaryota</taxon>
        <taxon>Viridiplantae</taxon>
        <taxon>Streptophyta</taxon>
        <taxon>Embryophyta</taxon>
        <taxon>Tracheophyta</taxon>
        <taxon>Spermatophyta</taxon>
        <taxon>Magnoliopsida</taxon>
        <taxon>Liliopsida</taxon>
        <taxon>Zingiberales</taxon>
        <taxon>Cannaceae</taxon>
        <taxon>Canna</taxon>
    </lineage>
</organism>
<keyword evidence="3" id="KW-0472">Membrane</keyword>
<feature type="domain" description="DUF4371" evidence="4">
    <location>
        <begin position="103"/>
        <end position="213"/>
    </location>
</feature>
<evidence type="ECO:0000256" key="3">
    <source>
        <dbReference type="SAM" id="Phobius"/>
    </source>
</evidence>
<dbReference type="PANTHER" id="PTHR11697">
    <property type="entry name" value="GENERAL TRANSCRIPTION FACTOR 2-RELATED ZINC FINGER PROTEIN"/>
    <property type="match status" value="1"/>
</dbReference>
<dbReference type="InterPro" id="IPR055298">
    <property type="entry name" value="AtLOH3-like"/>
</dbReference>
<dbReference type="EMBL" id="CP136894">
    <property type="protein sequence ID" value="WOL07427.1"/>
    <property type="molecule type" value="Genomic_DNA"/>
</dbReference>
<dbReference type="GO" id="GO:0006914">
    <property type="term" value="P:autophagy"/>
    <property type="evidence" value="ECO:0007669"/>
    <property type="project" value="UniProtKB-KW"/>
</dbReference>
<feature type="transmembrane region" description="Helical" evidence="3">
    <location>
        <begin position="489"/>
        <end position="507"/>
    </location>
</feature>
<dbReference type="Pfam" id="PF14291">
    <property type="entry name" value="DUF4371"/>
    <property type="match status" value="2"/>
</dbReference>
<dbReference type="PANTHER" id="PTHR11697:SF230">
    <property type="entry name" value="ZINC FINGER, MYM DOMAIN CONTAINING 1"/>
    <property type="match status" value="1"/>
</dbReference>
<keyword evidence="1" id="KW-0833">Ubl conjugation pathway</keyword>
<dbReference type="InterPro" id="IPR012337">
    <property type="entry name" value="RNaseH-like_sf"/>
</dbReference>
<dbReference type="Pfam" id="PF03987">
    <property type="entry name" value="Autophagy_act_C"/>
    <property type="match status" value="1"/>
</dbReference>
<reference evidence="5 6" key="1">
    <citation type="submission" date="2023-10" db="EMBL/GenBank/DDBJ databases">
        <title>Chromosome-scale genome assembly provides insights into flower coloration mechanisms of Canna indica.</title>
        <authorList>
            <person name="Li C."/>
        </authorList>
    </citation>
    <scope>NUCLEOTIDE SEQUENCE [LARGE SCALE GENOMIC DNA]</scope>
    <source>
        <tissue evidence="5">Flower</tissue>
    </source>
</reference>
<name>A0AAQ3KJP8_9LILI</name>
<evidence type="ECO:0000313" key="6">
    <source>
        <dbReference type="Proteomes" id="UP001327560"/>
    </source>
</evidence>
<feature type="domain" description="DUF4371" evidence="4">
    <location>
        <begin position="32"/>
        <end position="102"/>
    </location>
</feature>
<dbReference type="Proteomes" id="UP001327560">
    <property type="component" value="Chromosome 5"/>
</dbReference>